<gene>
    <name evidence="2" type="ORF">AN1_LOCUS7423</name>
</gene>
<name>A0A654ET97_ARATH</name>
<sequence length="111" mass="12309">MTARLVSIAANKPSPEKIGKKAEPGMEVVGTSSISGILIGEGDPVGLEAPVDESSWTAPEKSDKGKLENYSLDRRKDITIEQNTMEQQLKQENISHRRQILYFESLLQIIK</sequence>
<organism evidence="2 3">
    <name type="scientific">Arabidopsis thaliana</name>
    <name type="common">Mouse-ear cress</name>
    <dbReference type="NCBI Taxonomy" id="3702"/>
    <lineage>
        <taxon>Eukaryota</taxon>
        <taxon>Viridiplantae</taxon>
        <taxon>Streptophyta</taxon>
        <taxon>Embryophyta</taxon>
        <taxon>Tracheophyta</taxon>
        <taxon>Spermatophyta</taxon>
        <taxon>Magnoliopsida</taxon>
        <taxon>eudicotyledons</taxon>
        <taxon>Gunneridae</taxon>
        <taxon>Pentapetalae</taxon>
        <taxon>rosids</taxon>
        <taxon>malvids</taxon>
        <taxon>Brassicales</taxon>
        <taxon>Brassicaceae</taxon>
        <taxon>Camelineae</taxon>
        <taxon>Arabidopsis</taxon>
    </lineage>
</organism>
<feature type="compositionally biased region" description="Basic and acidic residues" evidence="1">
    <location>
        <begin position="60"/>
        <end position="69"/>
    </location>
</feature>
<accession>A0A654ET97</accession>
<feature type="region of interest" description="Disordered" evidence="1">
    <location>
        <begin position="48"/>
        <end position="69"/>
    </location>
</feature>
<evidence type="ECO:0000256" key="1">
    <source>
        <dbReference type="SAM" id="MobiDB-lite"/>
    </source>
</evidence>
<reference evidence="2 3" key="1">
    <citation type="submission" date="2019-11" db="EMBL/GenBank/DDBJ databases">
        <authorList>
            <person name="Jiao W.-B."/>
            <person name="Schneeberger K."/>
        </authorList>
    </citation>
    <scope>NUCLEOTIDE SEQUENCE [LARGE SCALE GENOMIC DNA]</scope>
    <source>
        <strain evidence="3">cv. An-1</strain>
    </source>
</reference>
<dbReference type="AlphaFoldDB" id="A0A654ET97"/>
<proteinExistence type="predicted"/>
<protein>
    <submittedName>
        <fullName evidence="2">Uncharacterized protein</fullName>
    </submittedName>
</protein>
<dbReference type="Proteomes" id="UP000426265">
    <property type="component" value="Unassembled WGS sequence"/>
</dbReference>
<dbReference type="EMBL" id="CACRSJ010000105">
    <property type="protein sequence ID" value="VYS51960.1"/>
    <property type="molecule type" value="Genomic_DNA"/>
</dbReference>
<evidence type="ECO:0000313" key="3">
    <source>
        <dbReference type="Proteomes" id="UP000426265"/>
    </source>
</evidence>
<evidence type="ECO:0000313" key="2">
    <source>
        <dbReference type="EMBL" id="VYS51960.1"/>
    </source>
</evidence>